<sequence length="144" mass="16156">MAKSSRSSRVKKNNQNLKKKLFGPAEIARSERMNAKLLELAQQQKSQQEMEVEGSDDKDGVANKIEDKDAEGRIDLTTLVQADDAEMDVDGSAAKAKPSGSWRLERNEKQKKQKAARVQKSTGHRKERNKMVFGKTGKAKSKKR</sequence>
<feature type="compositionally biased region" description="Basic residues" evidence="1">
    <location>
        <begin position="111"/>
        <end position="128"/>
    </location>
</feature>
<dbReference type="GO" id="GO:0030687">
    <property type="term" value="C:preribosome, large subunit precursor"/>
    <property type="evidence" value="ECO:0007669"/>
    <property type="project" value="TreeGrafter"/>
</dbReference>
<protein>
    <recommendedName>
        <fullName evidence="2">DUF2423 domain-containing protein</fullName>
    </recommendedName>
</protein>
<feature type="compositionally biased region" description="Basic and acidic residues" evidence="1">
    <location>
        <begin position="55"/>
        <end position="70"/>
    </location>
</feature>
<dbReference type="InterPro" id="IPR019434">
    <property type="entry name" value="DUF2423"/>
</dbReference>
<feature type="domain" description="DUF2423" evidence="2">
    <location>
        <begin position="1"/>
        <end position="44"/>
    </location>
</feature>
<feature type="region of interest" description="Disordered" evidence="1">
    <location>
        <begin position="88"/>
        <end position="144"/>
    </location>
</feature>
<feature type="compositionally biased region" description="Basic residues" evidence="1">
    <location>
        <begin position="1"/>
        <end position="21"/>
    </location>
</feature>
<feature type="region of interest" description="Disordered" evidence="1">
    <location>
        <begin position="1"/>
        <end position="25"/>
    </location>
</feature>
<dbReference type="Proteomes" id="UP000269539">
    <property type="component" value="Unassembled WGS sequence"/>
</dbReference>
<accession>A0A3M7FMG0</accession>
<evidence type="ECO:0000313" key="3">
    <source>
        <dbReference type="EMBL" id="RMY89846.1"/>
    </source>
</evidence>
<dbReference type="PANTHER" id="PTHR28219:SF1">
    <property type="entry name" value="UPF0642 PROTEIN YBL028C"/>
    <property type="match status" value="1"/>
</dbReference>
<organism evidence="3 4">
    <name type="scientific">Hortaea werneckii</name>
    <name type="common">Black yeast</name>
    <name type="synonym">Cladosporium werneckii</name>
    <dbReference type="NCBI Taxonomy" id="91943"/>
    <lineage>
        <taxon>Eukaryota</taxon>
        <taxon>Fungi</taxon>
        <taxon>Dikarya</taxon>
        <taxon>Ascomycota</taxon>
        <taxon>Pezizomycotina</taxon>
        <taxon>Dothideomycetes</taxon>
        <taxon>Dothideomycetidae</taxon>
        <taxon>Mycosphaerellales</taxon>
        <taxon>Teratosphaeriaceae</taxon>
        <taxon>Hortaea</taxon>
    </lineage>
</organism>
<comment type="caution">
    <text evidence="3">The sequence shown here is derived from an EMBL/GenBank/DDBJ whole genome shotgun (WGS) entry which is preliminary data.</text>
</comment>
<dbReference type="Pfam" id="PF10338">
    <property type="entry name" value="YBL028C_N"/>
    <property type="match status" value="1"/>
</dbReference>
<reference evidence="3 4" key="1">
    <citation type="journal article" date="2018" name="BMC Genomics">
        <title>Genomic evidence for intraspecific hybridization in a clonal and extremely halotolerant yeast.</title>
        <authorList>
            <person name="Gostincar C."/>
            <person name="Stajich J.E."/>
            <person name="Zupancic J."/>
            <person name="Zalar P."/>
            <person name="Gunde-Cimerman N."/>
        </authorList>
    </citation>
    <scope>NUCLEOTIDE SEQUENCE [LARGE SCALE GENOMIC DNA]</scope>
    <source>
        <strain evidence="3 4">EXF-10513</strain>
    </source>
</reference>
<gene>
    <name evidence="3" type="ORF">D0864_06374</name>
</gene>
<dbReference type="VEuPathDB" id="FungiDB:BTJ68_08824"/>
<dbReference type="EMBL" id="QWIO01000633">
    <property type="protein sequence ID" value="RMY89846.1"/>
    <property type="molecule type" value="Genomic_DNA"/>
</dbReference>
<evidence type="ECO:0000313" key="4">
    <source>
        <dbReference type="Proteomes" id="UP000269539"/>
    </source>
</evidence>
<dbReference type="AlphaFoldDB" id="A0A3M7FMG0"/>
<evidence type="ECO:0000259" key="2">
    <source>
        <dbReference type="Pfam" id="PF10338"/>
    </source>
</evidence>
<dbReference type="PANTHER" id="PTHR28219">
    <property type="entry name" value="UPF0642 PROTEIN YBL028C"/>
    <property type="match status" value="1"/>
</dbReference>
<evidence type="ECO:0000256" key="1">
    <source>
        <dbReference type="SAM" id="MobiDB-lite"/>
    </source>
</evidence>
<feature type="region of interest" description="Disordered" evidence="1">
    <location>
        <begin position="41"/>
        <end position="70"/>
    </location>
</feature>
<name>A0A3M7FMG0_HORWE</name>
<proteinExistence type="predicted"/>